<organism evidence="1 2">
    <name type="scientific">Flexibacter flexilis DSM 6793</name>
    <dbReference type="NCBI Taxonomy" id="927664"/>
    <lineage>
        <taxon>Bacteria</taxon>
        <taxon>Pseudomonadati</taxon>
        <taxon>Bacteroidota</taxon>
        <taxon>Cytophagia</taxon>
        <taxon>Cytophagales</taxon>
        <taxon>Flexibacteraceae</taxon>
        <taxon>Flexibacter</taxon>
    </lineage>
</organism>
<dbReference type="Proteomes" id="UP000199514">
    <property type="component" value="Unassembled WGS sequence"/>
</dbReference>
<reference evidence="1 2" key="1">
    <citation type="submission" date="2016-10" db="EMBL/GenBank/DDBJ databases">
        <authorList>
            <person name="de Groot N.N."/>
        </authorList>
    </citation>
    <scope>NUCLEOTIDE SEQUENCE [LARGE SCALE GENOMIC DNA]</scope>
    <source>
        <strain evidence="1 2">DSM 6793</strain>
    </source>
</reference>
<dbReference type="STRING" id="927664.SAMN05421780_107220"/>
<proteinExistence type="predicted"/>
<gene>
    <name evidence="1" type="ORF">SAMN05421780_107220</name>
</gene>
<accession>A0A1I1KV60</accession>
<protein>
    <recommendedName>
        <fullName evidence="3">Transposase</fullName>
    </recommendedName>
</protein>
<keyword evidence="2" id="KW-1185">Reference proteome</keyword>
<evidence type="ECO:0000313" key="1">
    <source>
        <dbReference type="EMBL" id="SFC64694.1"/>
    </source>
</evidence>
<evidence type="ECO:0000313" key="2">
    <source>
        <dbReference type="Proteomes" id="UP000199514"/>
    </source>
</evidence>
<name>A0A1I1KV60_9BACT</name>
<dbReference type="RefSeq" id="WP_091513545.1">
    <property type="nucleotide sequence ID" value="NZ_FOLE01000007.1"/>
</dbReference>
<dbReference type="EMBL" id="FOLE01000007">
    <property type="protein sequence ID" value="SFC64694.1"/>
    <property type="molecule type" value="Genomic_DNA"/>
</dbReference>
<dbReference type="OrthoDB" id="9803508at2"/>
<dbReference type="AlphaFoldDB" id="A0A1I1KV60"/>
<evidence type="ECO:0008006" key="3">
    <source>
        <dbReference type="Google" id="ProtNLM"/>
    </source>
</evidence>
<sequence>MKAKYINPYTEIFKTETELANLGQTELDKYESSLKVYRDLKGVIDTAFDEGKLEGKLEGIQESKLAIAQNLLKSPLSDEEIASYTGLTTQQIQQLRAQIN</sequence>